<dbReference type="EMBL" id="FNFU01000003">
    <property type="protein sequence ID" value="SDK18016.1"/>
    <property type="molecule type" value="Genomic_DNA"/>
</dbReference>
<dbReference type="STRING" id="386301.SAMN05216282_103212"/>
<evidence type="ECO:0000256" key="2">
    <source>
        <dbReference type="SAM" id="Phobius"/>
    </source>
</evidence>
<keyword evidence="2" id="KW-0472">Membrane</keyword>
<feature type="region of interest" description="Disordered" evidence="1">
    <location>
        <begin position="168"/>
        <end position="210"/>
    </location>
</feature>
<organism evidence="3 4">
    <name type="scientific">Cryobacterium psychrotolerans</name>
    <dbReference type="NCBI Taxonomy" id="386301"/>
    <lineage>
        <taxon>Bacteria</taxon>
        <taxon>Bacillati</taxon>
        <taxon>Actinomycetota</taxon>
        <taxon>Actinomycetes</taxon>
        <taxon>Micrococcales</taxon>
        <taxon>Microbacteriaceae</taxon>
        <taxon>Cryobacterium</taxon>
    </lineage>
</organism>
<reference evidence="3 4" key="1">
    <citation type="submission" date="2016-10" db="EMBL/GenBank/DDBJ databases">
        <authorList>
            <person name="de Groot N.N."/>
        </authorList>
    </citation>
    <scope>NUCLEOTIDE SEQUENCE [LARGE SCALE GENOMIC DNA]</scope>
    <source>
        <strain evidence="3 4">CGMCC 1.5382</strain>
    </source>
</reference>
<feature type="transmembrane region" description="Helical" evidence="2">
    <location>
        <begin position="51"/>
        <end position="72"/>
    </location>
</feature>
<dbReference type="AlphaFoldDB" id="A0A1G8ZSC9"/>
<sequence>MPGGRRLKLGLILGVLAASGLALLSWTQVWIVAGVATSGSAQEHLEVTGTTASPALTALALAGLALGAALTIAGPIIRVVLGLLEVLLGASVFLGAFLALRDPAGASAAAVTDATGISGKESIVVALVDPTVSAWPFVALASGVFMALVGVGIVVTARRWPGPTTRYQSVRLEPARPTGADDTAEAPPRDAVDDWDELSRGDDPTTGRSR</sequence>
<feature type="compositionally biased region" description="Basic and acidic residues" evidence="1">
    <location>
        <begin position="187"/>
        <end position="210"/>
    </location>
</feature>
<accession>A0A1G8ZSC9</accession>
<dbReference type="OrthoDB" id="4794414at2"/>
<protein>
    <submittedName>
        <fullName evidence="3">Trp region conserved hypothetical membrane protein</fullName>
    </submittedName>
</protein>
<dbReference type="Pfam" id="PF09534">
    <property type="entry name" value="Trp_oprn_chp"/>
    <property type="match status" value="1"/>
</dbReference>
<dbReference type="RefSeq" id="WP_092322021.1">
    <property type="nucleotide sequence ID" value="NZ_FNFU01000003.1"/>
</dbReference>
<feature type="transmembrane region" description="Helical" evidence="2">
    <location>
        <begin position="134"/>
        <end position="157"/>
    </location>
</feature>
<feature type="transmembrane region" description="Helical" evidence="2">
    <location>
        <begin position="79"/>
        <end position="100"/>
    </location>
</feature>
<evidence type="ECO:0000313" key="4">
    <source>
        <dbReference type="Proteomes" id="UP000198701"/>
    </source>
</evidence>
<dbReference type="InterPro" id="IPR019051">
    <property type="entry name" value="Trp_biosyn_TM_oprn/chp"/>
</dbReference>
<keyword evidence="2" id="KW-0812">Transmembrane</keyword>
<evidence type="ECO:0000256" key="1">
    <source>
        <dbReference type="SAM" id="MobiDB-lite"/>
    </source>
</evidence>
<dbReference type="Proteomes" id="UP000198701">
    <property type="component" value="Unassembled WGS sequence"/>
</dbReference>
<gene>
    <name evidence="3" type="ORF">SAMN05216282_103212</name>
</gene>
<name>A0A1G8ZSC9_9MICO</name>
<keyword evidence="2" id="KW-1133">Transmembrane helix</keyword>
<keyword evidence="4" id="KW-1185">Reference proteome</keyword>
<proteinExistence type="predicted"/>
<evidence type="ECO:0000313" key="3">
    <source>
        <dbReference type="EMBL" id="SDK18016.1"/>
    </source>
</evidence>